<dbReference type="EMBL" id="BNCP01000016">
    <property type="protein sequence ID" value="GIL79514.1"/>
    <property type="molecule type" value="Genomic_DNA"/>
</dbReference>
<name>A0A8J4GWT8_9CHLO</name>
<evidence type="ECO:0000313" key="3">
    <source>
        <dbReference type="Proteomes" id="UP000722791"/>
    </source>
</evidence>
<organism evidence="2 3">
    <name type="scientific">Volvox reticuliferus</name>
    <dbReference type="NCBI Taxonomy" id="1737510"/>
    <lineage>
        <taxon>Eukaryota</taxon>
        <taxon>Viridiplantae</taxon>
        <taxon>Chlorophyta</taxon>
        <taxon>core chlorophytes</taxon>
        <taxon>Chlorophyceae</taxon>
        <taxon>CS clade</taxon>
        <taxon>Chlamydomonadales</taxon>
        <taxon>Volvocaceae</taxon>
        <taxon>Volvox</taxon>
    </lineage>
</organism>
<reference evidence="2" key="1">
    <citation type="journal article" date="2021" name="Proc. Natl. Acad. Sci. U.S.A.">
        <title>Three genomes in the algal genus Volvox reveal the fate of a haploid sex-determining region after a transition to homothallism.</title>
        <authorList>
            <person name="Yamamoto K."/>
            <person name="Hamaji T."/>
            <person name="Kawai-Toyooka H."/>
            <person name="Matsuzaki R."/>
            <person name="Takahashi F."/>
            <person name="Nishimura Y."/>
            <person name="Kawachi M."/>
            <person name="Noguchi H."/>
            <person name="Minakuchi Y."/>
            <person name="Umen J.G."/>
            <person name="Toyoda A."/>
            <person name="Nozaki H."/>
        </authorList>
    </citation>
    <scope>NUCLEOTIDE SEQUENCE</scope>
    <source>
        <strain evidence="2">NIES-3785</strain>
        <strain evidence="1">NIES-3786</strain>
    </source>
</reference>
<dbReference type="OrthoDB" id="10502723at2759"/>
<proteinExistence type="predicted"/>
<keyword evidence="4" id="KW-1185">Reference proteome</keyword>
<evidence type="ECO:0000313" key="2">
    <source>
        <dbReference type="EMBL" id="GIM15632.1"/>
    </source>
</evidence>
<sequence>MPDMQSMAIRTKLSLLQLERCRLCFSVATRRADAEARANPGNACESSQALIAIHKHHQPASLLDIQACAFAAGLEAIRAQLRRARWAADAATVAARSSSSGDFGDFGTLANIITDAAEALTFVAAAVITPGRQLLVSEATEGQTILSQLASTFSRYQQCQFYSALEASRRATMTKDPTTAALAARHAQDAAALAIWAARLVDLQHIRELGFGEIQDTLLHAFLSLDAAQLASLVVVSASGPSAENTEPRQVLAGDVGCIVSSPLEPLHKRARFGFQI</sequence>
<dbReference type="EMBL" id="BNCQ01000066">
    <property type="protein sequence ID" value="GIM15632.1"/>
    <property type="molecule type" value="Genomic_DNA"/>
</dbReference>
<comment type="caution">
    <text evidence="2">The sequence shown here is derived from an EMBL/GenBank/DDBJ whole genome shotgun (WGS) entry which is preliminary data.</text>
</comment>
<evidence type="ECO:0000313" key="1">
    <source>
        <dbReference type="EMBL" id="GIL79514.1"/>
    </source>
</evidence>
<dbReference type="AlphaFoldDB" id="A0A8J4GWT8"/>
<evidence type="ECO:0000313" key="4">
    <source>
        <dbReference type="Proteomes" id="UP000747110"/>
    </source>
</evidence>
<gene>
    <name evidence="1" type="ORF">Vretifemale_8831</name>
    <name evidence="2" type="ORF">Vretimale_18340</name>
</gene>
<protein>
    <submittedName>
        <fullName evidence="2">Uncharacterized protein</fullName>
    </submittedName>
</protein>
<dbReference type="Proteomes" id="UP000722791">
    <property type="component" value="Unassembled WGS sequence"/>
</dbReference>
<accession>A0A8J4GWT8</accession>
<dbReference type="Proteomes" id="UP000747110">
    <property type="component" value="Unassembled WGS sequence"/>
</dbReference>